<evidence type="ECO:0000313" key="3">
    <source>
        <dbReference type="Proteomes" id="UP000265540"/>
    </source>
</evidence>
<dbReference type="Proteomes" id="UP000265540">
    <property type="component" value="Unassembled WGS sequence"/>
</dbReference>
<feature type="region of interest" description="Disordered" evidence="1">
    <location>
        <begin position="180"/>
        <end position="199"/>
    </location>
</feature>
<sequence>MPEPNELDGQTMRGLIHALAEQVRKWSGPMDFSRINKRSAKRAIGYLASQHISNSCWEYAWDSVGDQPGVVLIKGIGRHAVYAAATKSNQPLVEGGVSVMEPSYRVLDTTTPEERQAISDAVVLVITDAGRVLMDDLQRRVGDLIGYTVTGKRWGPIMKGIYRTGQVIRQGEYLVYQEPQEQPSKEAETGIQEPLTVSGTSPSIQGIRASFELSDTLEISRETPFEVEIEGALGHIVIPATKVTLRFKK</sequence>
<organism evidence="2 3">
    <name type="scientific">candidate division WWE3 bacterium</name>
    <dbReference type="NCBI Taxonomy" id="2053526"/>
    <lineage>
        <taxon>Bacteria</taxon>
        <taxon>Katanobacteria</taxon>
    </lineage>
</organism>
<accession>A0A3A4ZIL1</accession>
<proteinExistence type="predicted"/>
<gene>
    <name evidence="2" type="ORF">C4561_05120</name>
</gene>
<evidence type="ECO:0000256" key="1">
    <source>
        <dbReference type="SAM" id="MobiDB-lite"/>
    </source>
</evidence>
<protein>
    <submittedName>
        <fullName evidence="2">Uncharacterized protein</fullName>
    </submittedName>
</protein>
<evidence type="ECO:0000313" key="2">
    <source>
        <dbReference type="EMBL" id="RJR26500.1"/>
    </source>
</evidence>
<comment type="caution">
    <text evidence="2">The sequence shown here is derived from an EMBL/GenBank/DDBJ whole genome shotgun (WGS) entry which is preliminary data.</text>
</comment>
<dbReference type="EMBL" id="QZJF01000021">
    <property type="protein sequence ID" value="RJR26500.1"/>
    <property type="molecule type" value="Genomic_DNA"/>
</dbReference>
<name>A0A3A4ZIL1_UNCKA</name>
<reference evidence="2 3" key="1">
    <citation type="journal article" date="2017" name="ISME J.">
        <title>Energy and carbon metabolisms in a deep terrestrial subsurface fluid microbial community.</title>
        <authorList>
            <person name="Momper L."/>
            <person name="Jungbluth S.P."/>
            <person name="Lee M.D."/>
            <person name="Amend J.P."/>
        </authorList>
    </citation>
    <scope>NUCLEOTIDE SEQUENCE [LARGE SCALE GENOMIC DNA]</scope>
    <source>
        <strain evidence="2">SURF_46</strain>
    </source>
</reference>
<dbReference type="AlphaFoldDB" id="A0A3A4ZIL1"/>